<dbReference type="Pfam" id="PF00687">
    <property type="entry name" value="Ribosomal_L1"/>
    <property type="match status" value="1"/>
</dbReference>
<evidence type="ECO:0000313" key="7">
    <source>
        <dbReference type="Proteomes" id="UP000485058"/>
    </source>
</evidence>
<dbReference type="Proteomes" id="UP000485058">
    <property type="component" value="Unassembled WGS sequence"/>
</dbReference>
<evidence type="ECO:0000256" key="5">
    <source>
        <dbReference type="SAM" id="MobiDB-lite"/>
    </source>
</evidence>
<dbReference type="PANTHER" id="PTHR36427:SF3">
    <property type="entry name" value="LARGE RIBOSOMAL SUBUNIT PROTEIN UL1M"/>
    <property type="match status" value="1"/>
</dbReference>
<keyword evidence="7" id="KW-1185">Reference proteome</keyword>
<dbReference type="SUPFAM" id="SSF56808">
    <property type="entry name" value="Ribosomal protein L1"/>
    <property type="match status" value="1"/>
</dbReference>
<evidence type="ECO:0000256" key="4">
    <source>
        <dbReference type="ARBA" id="ARBA00082680"/>
    </source>
</evidence>
<dbReference type="PANTHER" id="PTHR36427">
    <property type="entry name" value="54S RIBOSOMAL PROTEIN L1, MITOCHONDRIAL"/>
    <property type="match status" value="1"/>
</dbReference>
<proteinExistence type="inferred from homology"/>
<dbReference type="EMBL" id="BLLF01000389">
    <property type="protein sequence ID" value="GFH11272.1"/>
    <property type="molecule type" value="Genomic_DNA"/>
</dbReference>
<feature type="compositionally biased region" description="Basic and acidic residues" evidence="5">
    <location>
        <begin position="10"/>
        <end position="21"/>
    </location>
</feature>
<sequence>MQRNRQPKRNASDIEVDRELEAQPEPSQAQKNKKASGEARRDRHDKNTWHAKKSKRHTVMRGVCAAGGAAGSPEQDEMTGRWKAASLLPSFARRAIQDRASQAHPSPTSGGTKKTPRAPYIGRPSFNKSLFVSKRITGPQVTTTAPWPWLDPNRPYVPPVLLEPKGSQLQLPDAVEAVKANISLRAAELAKNTGRSPDRCLVPRSSETVEVIINTLTDPKLSDHMVRGTVTLPHSIGKVARVAVFAKDAQVARAALEAGADVVGGEELVQAIVESGGDSIDFDTAFTTPDFMKALVKAGKVLGPRGLMPNPKMGTLTLDIAGAVKAVKAGRMEFKVTKERVLHSVLGKATAPSTHLKENCQTLVKALLQHRPASLPGRELEGEASDLLWPDLA</sequence>
<keyword evidence="3" id="KW-0687">Ribonucleoprotein</keyword>
<dbReference type="InterPro" id="IPR028364">
    <property type="entry name" value="Ribosomal_uL1/biogenesis"/>
</dbReference>
<dbReference type="InterPro" id="IPR016095">
    <property type="entry name" value="Ribosomal_uL1_3-a/b-sand"/>
</dbReference>
<accession>A0A699Z705</accession>
<reference evidence="6 7" key="1">
    <citation type="submission" date="2020-02" db="EMBL/GenBank/DDBJ databases">
        <title>Draft genome sequence of Haematococcus lacustris strain NIES-144.</title>
        <authorList>
            <person name="Morimoto D."/>
            <person name="Nakagawa S."/>
            <person name="Yoshida T."/>
            <person name="Sawayama S."/>
        </authorList>
    </citation>
    <scope>NUCLEOTIDE SEQUENCE [LARGE SCALE GENOMIC DNA]</scope>
    <source>
        <strain evidence="6 7">NIES-144</strain>
    </source>
</reference>
<dbReference type="AlphaFoldDB" id="A0A699Z705"/>
<protein>
    <recommendedName>
        <fullName evidence="4">CL1</fullName>
    </recommendedName>
</protein>
<evidence type="ECO:0000313" key="6">
    <source>
        <dbReference type="EMBL" id="GFH11272.1"/>
    </source>
</evidence>
<comment type="caution">
    <text evidence="6">The sequence shown here is derived from an EMBL/GenBank/DDBJ whole genome shotgun (WGS) entry which is preliminary data.</text>
</comment>
<dbReference type="Gene3D" id="3.40.50.790">
    <property type="match status" value="1"/>
</dbReference>
<dbReference type="GO" id="GO:1990904">
    <property type="term" value="C:ribonucleoprotein complex"/>
    <property type="evidence" value="ECO:0007669"/>
    <property type="project" value="UniProtKB-KW"/>
</dbReference>
<gene>
    <name evidence="6" type="ORF">HaLaN_06747</name>
</gene>
<organism evidence="6 7">
    <name type="scientific">Haematococcus lacustris</name>
    <name type="common">Green alga</name>
    <name type="synonym">Haematococcus pluvialis</name>
    <dbReference type="NCBI Taxonomy" id="44745"/>
    <lineage>
        <taxon>Eukaryota</taxon>
        <taxon>Viridiplantae</taxon>
        <taxon>Chlorophyta</taxon>
        <taxon>core chlorophytes</taxon>
        <taxon>Chlorophyceae</taxon>
        <taxon>CS clade</taxon>
        <taxon>Chlamydomonadales</taxon>
        <taxon>Haematococcaceae</taxon>
        <taxon>Haematococcus</taxon>
    </lineage>
</organism>
<evidence type="ECO:0000256" key="1">
    <source>
        <dbReference type="ARBA" id="ARBA00010531"/>
    </source>
</evidence>
<dbReference type="CDD" id="cd00403">
    <property type="entry name" value="Ribosomal_L1"/>
    <property type="match status" value="1"/>
</dbReference>
<feature type="region of interest" description="Disordered" evidence="5">
    <location>
        <begin position="98"/>
        <end position="123"/>
    </location>
</feature>
<dbReference type="InterPro" id="IPR023674">
    <property type="entry name" value="Ribosomal_uL1-like"/>
</dbReference>
<feature type="region of interest" description="Disordered" evidence="5">
    <location>
        <begin position="1"/>
        <end position="61"/>
    </location>
</feature>
<comment type="similarity">
    <text evidence="1">Belongs to the universal ribosomal protein uL1 family.</text>
</comment>
<evidence type="ECO:0000256" key="2">
    <source>
        <dbReference type="ARBA" id="ARBA00022980"/>
    </source>
</evidence>
<feature type="compositionally biased region" description="Basic residues" evidence="5">
    <location>
        <begin position="49"/>
        <end position="59"/>
    </location>
</feature>
<feature type="compositionally biased region" description="Polar residues" evidence="5">
    <location>
        <begin position="99"/>
        <end position="112"/>
    </location>
</feature>
<dbReference type="GO" id="GO:0005840">
    <property type="term" value="C:ribosome"/>
    <property type="evidence" value="ECO:0007669"/>
    <property type="project" value="UniProtKB-KW"/>
</dbReference>
<keyword evidence="2 6" id="KW-0689">Ribosomal protein</keyword>
<feature type="compositionally biased region" description="Basic and acidic residues" evidence="5">
    <location>
        <begin position="35"/>
        <end position="48"/>
    </location>
</feature>
<dbReference type="FunFam" id="3.40.50.790:FF:000001">
    <property type="entry name" value="50S ribosomal protein L1"/>
    <property type="match status" value="1"/>
</dbReference>
<evidence type="ECO:0000256" key="3">
    <source>
        <dbReference type="ARBA" id="ARBA00023274"/>
    </source>
</evidence>
<dbReference type="Gene3D" id="3.30.190.20">
    <property type="match status" value="1"/>
</dbReference>
<name>A0A699Z705_HAELA</name>